<dbReference type="OrthoDB" id="9806395at2"/>
<evidence type="ECO:0000313" key="2">
    <source>
        <dbReference type="EMBL" id="QDR83166.1"/>
    </source>
</evidence>
<reference evidence="2 3" key="1">
    <citation type="submission" date="2019-02" db="EMBL/GenBank/DDBJ databases">
        <title>Closed genome of Sporomusa termitida DSM 4440.</title>
        <authorList>
            <person name="Poehlein A."/>
            <person name="Daniel R."/>
        </authorList>
    </citation>
    <scope>NUCLEOTIDE SEQUENCE [LARGE SCALE GENOMIC DNA]</scope>
    <source>
        <strain evidence="2 3">DSM 4440</strain>
    </source>
</reference>
<feature type="compositionally biased region" description="Polar residues" evidence="1">
    <location>
        <begin position="253"/>
        <end position="264"/>
    </location>
</feature>
<dbReference type="Proteomes" id="UP000320776">
    <property type="component" value="Chromosome"/>
</dbReference>
<gene>
    <name evidence="2" type="ORF">SPTER_46440</name>
</gene>
<dbReference type="AlphaFoldDB" id="A0A517E0Y9"/>
<evidence type="ECO:0000313" key="3">
    <source>
        <dbReference type="Proteomes" id="UP000320776"/>
    </source>
</evidence>
<sequence length="412" mass="43738">MAEGLAATLASLSLERLAGPEEVIIQALAAGGGVRLGQCAVLSTKVHAFNSHSPEHVQIMVNADAGQVFYHRRDSGMICHLDIFHQCGTVDHALAARYVCQAVDVYHKLAGAQAVASQGGLVNPDLIDIQTAAGGGRITGTLTGGQKESLRRVHENHVHLALHLPSDHIRCLFFIVAAIETAILTCGCELRCNEQITCIHSTDTQADLSPYTGQTDSQLTGQREEAQPCSLDNAVTGKQPGPADQAVKPSGAGNKQEQGLCKSQTLVTTREKGPAFTEFRDREPVARVTPSSSFFAAGLSDSVKQALACARNRPEIAAGSSSTQHKRPLAGGLIAGSDRPAAIALDVAATVTAAARQFAEQSEGRLRIRPADLRFTARRPCLSRIYEETAKSLIEALTAANEVKQSQYSSYA</sequence>
<proteinExistence type="predicted"/>
<feature type="region of interest" description="Disordered" evidence="1">
    <location>
        <begin position="234"/>
        <end position="264"/>
    </location>
</feature>
<dbReference type="EMBL" id="CP036259">
    <property type="protein sequence ID" value="QDR83166.1"/>
    <property type="molecule type" value="Genomic_DNA"/>
</dbReference>
<protein>
    <submittedName>
        <fullName evidence="2">Uncharacterized protein</fullName>
    </submittedName>
</protein>
<feature type="compositionally biased region" description="Polar residues" evidence="1">
    <location>
        <begin position="207"/>
        <end position="221"/>
    </location>
</feature>
<organism evidence="2 3">
    <name type="scientific">Sporomusa termitida</name>
    <dbReference type="NCBI Taxonomy" id="2377"/>
    <lineage>
        <taxon>Bacteria</taxon>
        <taxon>Bacillati</taxon>
        <taxon>Bacillota</taxon>
        <taxon>Negativicutes</taxon>
        <taxon>Selenomonadales</taxon>
        <taxon>Sporomusaceae</taxon>
        <taxon>Sporomusa</taxon>
    </lineage>
</organism>
<dbReference type="RefSeq" id="WP_144352477.1">
    <property type="nucleotide sequence ID" value="NZ_CP036259.1"/>
</dbReference>
<accession>A0A517E0Y9</accession>
<name>A0A517E0Y9_9FIRM</name>
<keyword evidence="3" id="KW-1185">Reference proteome</keyword>
<dbReference type="KEGG" id="sted:SPTER_46440"/>
<evidence type="ECO:0000256" key="1">
    <source>
        <dbReference type="SAM" id="MobiDB-lite"/>
    </source>
</evidence>
<feature type="region of interest" description="Disordered" evidence="1">
    <location>
        <begin position="207"/>
        <end position="226"/>
    </location>
</feature>